<evidence type="ECO:0000256" key="4">
    <source>
        <dbReference type="ARBA" id="ARBA00022777"/>
    </source>
</evidence>
<feature type="compositionally biased region" description="Polar residues" evidence="6">
    <location>
        <begin position="88"/>
        <end position="109"/>
    </location>
</feature>
<protein>
    <submittedName>
        <fullName evidence="8">Receptor-like serine/threonine-protein kinase SD1-7</fullName>
    </submittedName>
</protein>
<name>A0ABM1QQ46_CAMSA</name>
<sequence length="109" mass="12223">MDKAWRYWNEGNSLGLVDYNYLDPSLVEEEVLRSIQVGLLCVQPLVEDRPSTNSVVLMLQSPQTEIPKPKVPDYFYGRILRGEPPSMPSSSLGGQTSVNYATTSRMSAR</sequence>
<dbReference type="RefSeq" id="XP_019088884.1">
    <property type="nucleotide sequence ID" value="XM_019233339.1"/>
</dbReference>
<keyword evidence="2" id="KW-0808">Transferase</keyword>
<evidence type="ECO:0000256" key="6">
    <source>
        <dbReference type="SAM" id="MobiDB-lite"/>
    </source>
</evidence>
<evidence type="ECO:0000313" key="7">
    <source>
        <dbReference type="Proteomes" id="UP000694864"/>
    </source>
</evidence>
<organism evidence="7 8">
    <name type="scientific">Camelina sativa</name>
    <name type="common">False flax</name>
    <name type="synonym">Myagrum sativum</name>
    <dbReference type="NCBI Taxonomy" id="90675"/>
    <lineage>
        <taxon>Eukaryota</taxon>
        <taxon>Viridiplantae</taxon>
        <taxon>Streptophyta</taxon>
        <taxon>Embryophyta</taxon>
        <taxon>Tracheophyta</taxon>
        <taxon>Spermatophyta</taxon>
        <taxon>Magnoliopsida</taxon>
        <taxon>eudicotyledons</taxon>
        <taxon>Gunneridae</taxon>
        <taxon>Pentapetalae</taxon>
        <taxon>rosids</taxon>
        <taxon>malvids</taxon>
        <taxon>Brassicales</taxon>
        <taxon>Brassicaceae</taxon>
        <taxon>Camelineae</taxon>
        <taxon>Camelina</taxon>
    </lineage>
</organism>
<dbReference type="GeneID" id="104713727"/>
<reference evidence="8" key="2">
    <citation type="submission" date="2025-08" db="UniProtKB">
        <authorList>
            <consortium name="RefSeq"/>
        </authorList>
    </citation>
    <scope>IDENTIFICATION</scope>
    <source>
        <tissue evidence="8">Leaf</tissue>
    </source>
</reference>
<reference evidence="7" key="1">
    <citation type="journal article" date="2014" name="Nat. Commun.">
        <title>The emerging biofuel crop Camelina sativa retains a highly undifferentiated hexaploid genome structure.</title>
        <authorList>
            <person name="Kagale S."/>
            <person name="Koh C."/>
            <person name="Nixon J."/>
            <person name="Bollina V."/>
            <person name="Clarke W.E."/>
            <person name="Tuteja R."/>
            <person name="Spillane C."/>
            <person name="Robinson S.J."/>
            <person name="Links M.G."/>
            <person name="Clarke C."/>
            <person name="Higgins E.E."/>
            <person name="Huebert T."/>
            <person name="Sharpe A.G."/>
            <person name="Parkin I.A."/>
        </authorList>
    </citation>
    <scope>NUCLEOTIDE SEQUENCE [LARGE SCALE GENOMIC DNA]</scope>
    <source>
        <strain evidence="7">cv. DH55</strain>
    </source>
</reference>
<evidence type="ECO:0000256" key="5">
    <source>
        <dbReference type="ARBA" id="ARBA00022840"/>
    </source>
</evidence>
<keyword evidence="5" id="KW-0067">ATP-binding</keyword>
<gene>
    <name evidence="8" type="primary">LOC104713727</name>
</gene>
<dbReference type="PANTHER" id="PTHR27002">
    <property type="entry name" value="RECEPTOR-LIKE SERINE/THREONINE-PROTEIN KINASE SD1-8"/>
    <property type="match status" value="1"/>
</dbReference>
<accession>A0ABM1QQ46</accession>
<evidence type="ECO:0000256" key="1">
    <source>
        <dbReference type="ARBA" id="ARBA00022527"/>
    </source>
</evidence>
<proteinExistence type="predicted"/>
<feature type="region of interest" description="Disordered" evidence="6">
    <location>
        <begin position="85"/>
        <end position="109"/>
    </location>
</feature>
<keyword evidence="4" id="KW-0418">Kinase</keyword>
<keyword evidence="3" id="KW-0547">Nucleotide-binding</keyword>
<evidence type="ECO:0000256" key="3">
    <source>
        <dbReference type="ARBA" id="ARBA00022741"/>
    </source>
</evidence>
<dbReference type="Proteomes" id="UP000694864">
    <property type="component" value="Chromosome 2"/>
</dbReference>
<dbReference type="PANTHER" id="PTHR27002:SF181">
    <property type="entry name" value="RECEPTOR-LIKE SERINE_THREONINE-PROTEIN KINASE"/>
    <property type="match status" value="1"/>
</dbReference>
<evidence type="ECO:0000313" key="8">
    <source>
        <dbReference type="RefSeq" id="XP_019088884.1"/>
    </source>
</evidence>
<keyword evidence="7" id="KW-1185">Reference proteome</keyword>
<keyword evidence="1" id="KW-0723">Serine/threonine-protein kinase</keyword>
<evidence type="ECO:0000256" key="2">
    <source>
        <dbReference type="ARBA" id="ARBA00022679"/>
    </source>
</evidence>